<dbReference type="EMBL" id="STGY01000073">
    <property type="protein sequence ID" value="THV35640.1"/>
    <property type="molecule type" value="Genomic_DNA"/>
</dbReference>
<feature type="region of interest" description="Disordered" evidence="1">
    <location>
        <begin position="30"/>
        <end position="63"/>
    </location>
</feature>
<gene>
    <name evidence="2" type="ORF">FAB82_22455</name>
</gene>
<dbReference type="RefSeq" id="WP_136536800.1">
    <property type="nucleotide sequence ID" value="NZ_STGY01000073.1"/>
</dbReference>
<proteinExistence type="predicted"/>
<dbReference type="Proteomes" id="UP000308760">
    <property type="component" value="Unassembled WGS sequence"/>
</dbReference>
<evidence type="ECO:0000313" key="2">
    <source>
        <dbReference type="EMBL" id="THV35640.1"/>
    </source>
</evidence>
<reference evidence="2 3" key="2">
    <citation type="submission" date="2019-05" db="EMBL/GenBank/DDBJ databases">
        <title>Glycomyces buryatensis sp. nov.</title>
        <authorList>
            <person name="Nikitina E."/>
        </authorList>
    </citation>
    <scope>NUCLEOTIDE SEQUENCE [LARGE SCALE GENOMIC DNA]</scope>
    <source>
        <strain evidence="2 3">18</strain>
    </source>
</reference>
<dbReference type="OrthoDB" id="3692970at2"/>
<protein>
    <submittedName>
        <fullName evidence="2">Uncharacterized protein</fullName>
    </submittedName>
</protein>
<evidence type="ECO:0000256" key="1">
    <source>
        <dbReference type="SAM" id="MobiDB-lite"/>
    </source>
</evidence>
<feature type="compositionally biased region" description="Basic and acidic residues" evidence="1">
    <location>
        <begin position="50"/>
        <end position="63"/>
    </location>
</feature>
<evidence type="ECO:0000313" key="3">
    <source>
        <dbReference type="Proteomes" id="UP000308760"/>
    </source>
</evidence>
<sequence length="63" mass="7061">MTKRPSEAELKEQYKEAWEEWYASGDAELLDSVTGDGLGTPEEEEAQEAALERALESENTEGR</sequence>
<dbReference type="AlphaFoldDB" id="A0A4S8PVP6"/>
<accession>A0A4S8PVP6</accession>
<reference evidence="3" key="1">
    <citation type="submission" date="2019-04" db="EMBL/GenBank/DDBJ databases">
        <title>Nocardioides xinjiangensis sp. nov.</title>
        <authorList>
            <person name="Liu S."/>
        </authorList>
    </citation>
    <scope>NUCLEOTIDE SEQUENCE [LARGE SCALE GENOMIC DNA]</scope>
    <source>
        <strain evidence="3">18</strain>
    </source>
</reference>
<comment type="caution">
    <text evidence="2">The sequence shown here is derived from an EMBL/GenBank/DDBJ whole genome shotgun (WGS) entry which is preliminary data.</text>
</comment>
<organism evidence="2 3">
    <name type="scientific">Glycomyces buryatensis</name>
    <dbReference type="NCBI Taxonomy" id="2570927"/>
    <lineage>
        <taxon>Bacteria</taxon>
        <taxon>Bacillati</taxon>
        <taxon>Actinomycetota</taxon>
        <taxon>Actinomycetes</taxon>
        <taxon>Glycomycetales</taxon>
        <taxon>Glycomycetaceae</taxon>
        <taxon>Glycomyces</taxon>
    </lineage>
</organism>
<name>A0A4S8PVP6_9ACTN</name>
<keyword evidence="3" id="KW-1185">Reference proteome</keyword>